<reference evidence="1" key="2">
    <citation type="journal article" date="2015" name="Data Brief">
        <title>Shoot transcriptome of the giant reed, Arundo donax.</title>
        <authorList>
            <person name="Barrero R.A."/>
            <person name="Guerrero F.D."/>
            <person name="Moolhuijzen P."/>
            <person name="Goolsby J.A."/>
            <person name="Tidwell J."/>
            <person name="Bellgard S.E."/>
            <person name="Bellgard M.I."/>
        </authorList>
    </citation>
    <scope>NUCLEOTIDE SEQUENCE</scope>
    <source>
        <tissue evidence="1">Shoot tissue taken approximately 20 cm above the soil surface</tissue>
    </source>
</reference>
<proteinExistence type="predicted"/>
<protein>
    <submittedName>
        <fullName evidence="1">Uncharacterized protein</fullName>
    </submittedName>
</protein>
<accession>A0A0A9FLE8</accession>
<evidence type="ECO:0000313" key="1">
    <source>
        <dbReference type="EMBL" id="JAE13132.1"/>
    </source>
</evidence>
<reference evidence="1" key="1">
    <citation type="submission" date="2014-09" db="EMBL/GenBank/DDBJ databases">
        <authorList>
            <person name="Magalhaes I.L.F."/>
            <person name="Oliveira U."/>
            <person name="Santos F.R."/>
            <person name="Vidigal T.H.D.A."/>
            <person name="Brescovit A.D."/>
            <person name="Santos A.J."/>
        </authorList>
    </citation>
    <scope>NUCLEOTIDE SEQUENCE</scope>
    <source>
        <tissue evidence="1">Shoot tissue taken approximately 20 cm above the soil surface</tissue>
    </source>
</reference>
<dbReference type="EMBL" id="GBRH01184764">
    <property type="protein sequence ID" value="JAE13132.1"/>
    <property type="molecule type" value="Transcribed_RNA"/>
</dbReference>
<dbReference type="AlphaFoldDB" id="A0A0A9FLE8"/>
<name>A0A0A9FLE8_ARUDO</name>
<sequence>MYSHAHLQSTGFCYAYPHVLPHAHTSRSLRRKYCGRRYEEASETFGK</sequence>
<organism evidence="1">
    <name type="scientific">Arundo donax</name>
    <name type="common">Giant reed</name>
    <name type="synonym">Donax arundinaceus</name>
    <dbReference type="NCBI Taxonomy" id="35708"/>
    <lineage>
        <taxon>Eukaryota</taxon>
        <taxon>Viridiplantae</taxon>
        <taxon>Streptophyta</taxon>
        <taxon>Embryophyta</taxon>
        <taxon>Tracheophyta</taxon>
        <taxon>Spermatophyta</taxon>
        <taxon>Magnoliopsida</taxon>
        <taxon>Liliopsida</taxon>
        <taxon>Poales</taxon>
        <taxon>Poaceae</taxon>
        <taxon>PACMAD clade</taxon>
        <taxon>Arundinoideae</taxon>
        <taxon>Arundineae</taxon>
        <taxon>Arundo</taxon>
    </lineage>
</organism>